<dbReference type="STRING" id="469383.Cwoe_0993"/>
<dbReference type="HOGENOM" id="CLU_041441_5_0_11"/>
<dbReference type="SUPFAM" id="SSF56300">
    <property type="entry name" value="Metallo-dependent phosphatases"/>
    <property type="match status" value="1"/>
</dbReference>
<dbReference type="AlphaFoldDB" id="D3FCF3"/>
<proteinExistence type="predicted"/>
<reference evidence="2" key="2">
    <citation type="submission" date="2010-01" db="EMBL/GenBank/DDBJ databases">
        <title>The complete genome of Conexibacter woesei DSM 14684.</title>
        <authorList>
            <consortium name="US DOE Joint Genome Institute (JGI-PGF)"/>
            <person name="Lucas S."/>
            <person name="Copeland A."/>
            <person name="Lapidus A."/>
            <person name="Glavina del Rio T."/>
            <person name="Dalin E."/>
            <person name="Tice H."/>
            <person name="Bruce D."/>
            <person name="Goodwin L."/>
            <person name="Pitluck S."/>
            <person name="Kyrpides N."/>
            <person name="Mavromatis K."/>
            <person name="Ivanova N."/>
            <person name="Mikhailova N."/>
            <person name="Chertkov O."/>
            <person name="Brettin T."/>
            <person name="Detter J.C."/>
            <person name="Han C."/>
            <person name="Larimer F."/>
            <person name="Land M."/>
            <person name="Hauser L."/>
            <person name="Markowitz V."/>
            <person name="Cheng J.-F."/>
            <person name="Hugenholtz P."/>
            <person name="Woyke T."/>
            <person name="Wu D."/>
            <person name="Pukall R."/>
            <person name="Steenblock K."/>
            <person name="Schneider S."/>
            <person name="Klenk H.-P."/>
            <person name="Eisen J.A."/>
        </authorList>
    </citation>
    <scope>NUCLEOTIDE SEQUENCE [LARGE SCALE GENOMIC DNA]</scope>
    <source>
        <strain evidence="2">DSM 14684 / CIP 108061 / JCM 11494 / NBRC 100937 / ID131577</strain>
    </source>
</reference>
<evidence type="ECO:0000313" key="2">
    <source>
        <dbReference type="Proteomes" id="UP000008229"/>
    </source>
</evidence>
<dbReference type="Gene3D" id="3.60.21.10">
    <property type="match status" value="1"/>
</dbReference>
<dbReference type="EMBL" id="CP001854">
    <property type="protein sequence ID" value="ADB49426.1"/>
    <property type="molecule type" value="Genomic_DNA"/>
</dbReference>
<sequence>MGLFKKKDKQGGGTSATRIYYASDIHGSEVLWRKFLNAAAAYKAEVLVMGGDVTGKVVVPLVEQGDGFQVDLFGQKSFVSGEQLEEMEVKIRNNGMYPHRMTGEDVQRVAALTEDEREHWFADVMRQTFDGWLALADERLTDDMRCFVMPGNDDPEGVDRSIAEAKKVEECDGRIVTFGDYSMISLGYANRTPFDSPRELTEEEIYRRVSALADEAGDMSRMIFNLHVPPYDSQLDTAPALDDDLAVVMSGSAPKMIGVGSTAVRELIEKYQPMLSLHGHVHESPGAVSIGRTLSINPGSDYHTGRIAGCLINLKGDTARHQFVTG</sequence>
<dbReference type="PANTHER" id="PTHR37523">
    <property type="entry name" value="METALLOPHOSPHOESTERASE"/>
    <property type="match status" value="1"/>
</dbReference>
<organism evidence="1 2">
    <name type="scientific">Conexibacter woesei (strain DSM 14684 / CCUG 47730 / CIP 108061 / JCM 11494 / NBRC 100937 / ID131577)</name>
    <dbReference type="NCBI Taxonomy" id="469383"/>
    <lineage>
        <taxon>Bacteria</taxon>
        <taxon>Bacillati</taxon>
        <taxon>Actinomycetota</taxon>
        <taxon>Thermoleophilia</taxon>
        <taxon>Solirubrobacterales</taxon>
        <taxon>Conexibacteraceae</taxon>
        <taxon>Conexibacter</taxon>
    </lineage>
</organism>
<accession>D3FCF3</accession>
<protein>
    <submittedName>
        <fullName evidence="1">Icc protein-like phosphoesterase</fullName>
    </submittedName>
</protein>
<dbReference type="eggNOG" id="COG2129">
    <property type="taxonomic scope" value="Bacteria"/>
</dbReference>
<gene>
    <name evidence="1" type="ordered locus">Cwoe_0993</name>
</gene>
<evidence type="ECO:0000313" key="1">
    <source>
        <dbReference type="EMBL" id="ADB49426.1"/>
    </source>
</evidence>
<dbReference type="InterPro" id="IPR029052">
    <property type="entry name" value="Metallo-depent_PP-like"/>
</dbReference>
<dbReference type="KEGG" id="cwo:Cwoe_0993"/>
<dbReference type="Proteomes" id="UP000008229">
    <property type="component" value="Chromosome"/>
</dbReference>
<keyword evidence="2" id="KW-1185">Reference proteome</keyword>
<reference evidence="1 2" key="1">
    <citation type="journal article" date="2010" name="Stand. Genomic Sci.">
        <title>Complete genome sequence of Conexibacter woesei type strain (ID131577).</title>
        <authorList>
            <person name="Pukall R."/>
            <person name="Lapidus A."/>
            <person name="Glavina Del Rio T."/>
            <person name="Copeland A."/>
            <person name="Tice H."/>
            <person name="Cheng J.-F."/>
            <person name="Lucas S."/>
            <person name="Chen F."/>
            <person name="Nolan M."/>
            <person name="Bruce D."/>
            <person name="Goodwin L."/>
            <person name="Pitluck S."/>
            <person name="Mavromatis K."/>
            <person name="Ivanova N."/>
            <person name="Ovchinnikova G."/>
            <person name="Pati A."/>
            <person name="Chen A."/>
            <person name="Palaniappan K."/>
            <person name="Land M."/>
            <person name="Hauser L."/>
            <person name="Chang Y.-J."/>
            <person name="Jeffries C.D."/>
            <person name="Chain P."/>
            <person name="Meincke L."/>
            <person name="Sims D."/>
            <person name="Brettin T."/>
            <person name="Detter J.C."/>
            <person name="Rohde M."/>
            <person name="Goeker M."/>
            <person name="Bristow J."/>
            <person name="Eisen J.A."/>
            <person name="Markowitz V."/>
            <person name="Kyrpides N.C."/>
            <person name="Klenk H.-P."/>
            <person name="Hugenholtz P."/>
        </authorList>
    </citation>
    <scope>NUCLEOTIDE SEQUENCE [LARGE SCALE GENOMIC DNA]</scope>
    <source>
        <strain evidence="2">DSM 14684 / CIP 108061 / JCM 11494 / NBRC 100937 / ID131577</strain>
    </source>
</reference>
<dbReference type="OrthoDB" id="332939at2"/>
<dbReference type="RefSeq" id="WP_012932479.1">
    <property type="nucleotide sequence ID" value="NC_013739.1"/>
</dbReference>
<name>D3FCF3_CONWI</name>
<dbReference type="PANTHER" id="PTHR37523:SF1">
    <property type="entry name" value="CALCINEURIN-LIKE PHOSPHOESTERASE DOMAIN-CONTAINING PROTEIN"/>
    <property type="match status" value="1"/>
</dbReference>